<evidence type="ECO:0000256" key="5">
    <source>
        <dbReference type="ARBA" id="ARBA00022723"/>
    </source>
</evidence>
<dbReference type="PRINTS" id="PR00467">
    <property type="entry name" value="MAMLPOXGNASE"/>
</dbReference>
<evidence type="ECO:0000256" key="11">
    <source>
        <dbReference type="PIRSR" id="PIRSR601885-3"/>
    </source>
</evidence>
<evidence type="ECO:0000256" key="8">
    <source>
        <dbReference type="ARBA" id="ARBA00023098"/>
    </source>
</evidence>
<dbReference type="InterPro" id="IPR036226">
    <property type="entry name" value="LipOase_C_sf"/>
</dbReference>
<dbReference type="PROSITE" id="PS50095">
    <property type="entry name" value="PLAT"/>
    <property type="match status" value="1"/>
</dbReference>
<evidence type="ECO:0000256" key="10">
    <source>
        <dbReference type="PIRSR" id="PIRSR601885-2"/>
    </source>
</evidence>
<evidence type="ECO:0008006" key="17">
    <source>
        <dbReference type="Google" id="ProtNLM"/>
    </source>
</evidence>
<feature type="binding site" evidence="9">
    <location>
        <position position="363"/>
    </location>
    <ligand>
        <name>Fe cation</name>
        <dbReference type="ChEBI" id="CHEBI:24875"/>
        <note>catalytic</note>
    </ligand>
</feature>
<dbReference type="InterPro" id="IPR001024">
    <property type="entry name" value="PLAT/LH2_dom"/>
</dbReference>
<dbReference type="EMBL" id="JBHFQA010000012">
    <property type="protein sequence ID" value="KAL2090268.1"/>
    <property type="molecule type" value="Genomic_DNA"/>
</dbReference>
<comment type="caution">
    <text evidence="15">The sequence shown here is derived from an EMBL/GenBank/DDBJ whole genome shotgun (WGS) entry which is preliminary data.</text>
</comment>
<proteinExistence type="inferred from homology"/>
<evidence type="ECO:0000256" key="12">
    <source>
        <dbReference type="PROSITE-ProRule" id="PRU00152"/>
    </source>
</evidence>
<dbReference type="Gene3D" id="2.60.60.20">
    <property type="entry name" value="PLAT/LH2 domain"/>
    <property type="match status" value="1"/>
</dbReference>
<dbReference type="SMART" id="SM00308">
    <property type="entry name" value="LH2"/>
    <property type="match status" value="1"/>
</dbReference>
<evidence type="ECO:0000313" key="16">
    <source>
        <dbReference type="Proteomes" id="UP001591681"/>
    </source>
</evidence>
<dbReference type="Proteomes" id="UP001591681">
    <property type="component" value="Unassembled WGS sequence"/>
</dbReference>
<evidence type="ECO:0000256" key="1">
    <source>
        <dbReference type="ARBA" id="ARBA00004496"/>
    </source>
</evidence>
<name>A0ABD1JTS9_9TELE</name>
<dbReference type="InterPro" id="IPR020834">
    <property type="entry name" value="LipOase_CS"/>
</dbReference>
<comment type="similarity">
    <text evidence="3">Belongs to the lipoxygenase family.</text>
</comment>
<reference evidence="15 16" key="1">
    <citation type="submission" date="2024-09" db="EMBL/GenBank/DDBJ databases">
        <title>A chromosome-level genome assembly of Gray's grenadier anchovy, Coilia grayii.</title>
        <authorList>
            <person name="Fu Z."/>
        </authorList>
    </citation>
    <scope>NUCLEOTIDE SEQUENCE [LARGE SCALE GENOMIC DNA]</scope>
    <source>
        <strain evidence="15">G4</strain>
        <tissue evidence="15">Muscle</tissue>
    </source>
</reference>
<keyword evidence="8" id="KW-0443">Lipid metabolism</keyword>
<dbReference type="Gene3D" id="1.20.245.10">
    <property type="entry name" value="Lipoxygenase-1, Domain 5"/>
    <property type="match status" value="1"/>
</dbReference>
<evidence type="ECO:0000313" key="15">
    <source>
        <dbReference type="EMBL" id="KAL2090268.1"/>
    </source>
</evidence>
<dbReference type="SUPFAM" id="SSF49723">
    <property type="entry name" value="Lipase/lipooxygenase domain (PLAT/LH2 domain)"/>
    <property type="match status" value="1"/>
</dbReference>
<feature type="domain" description="Lipoxygenase" evidence="14">
    <location>
        <begin position="116"/>
        <end position="666"/>
    </location>
</feature>
<dbReference type="PRINTS" id="PR00087">
    <property type="entry name" value="LIPOXYGENASE"/>
</dbReference>
<dbReference type="InterPro" id="IPR001885">
    <property type="entry name" value="LipOase_mml"/>
</dbReference>
<feature type="binding site" evidence="9">
    <location>
        <position position="368"/>
    </location>
    <ligand>
        <name>Fe cation</name>
        <dbReference type="ChEBI" id="CHEBI:24875"/>
        <note>catalytic</note>
    </ligand>
</feature>
<keyword evidence="7" id="KW-0560">Oxidoreductase</keyword>
<comment type="cofactor">
    <cofactor evidence="9">
        <name>Fe cation</name>
        <dbReference type="ChEBI" id="CHEBI:24875"/>
    </cofactor>
    <text evidence="9">Binds 1 Fe cation per subunit.</text>
</comment>
<dbReference type="GO" id="GO:0051213">
    <property type="term" value="F:dioxygenase activity"/>
    <property type="evidence" value="ECO:0007669"/>
    <property type="project" value="UniProtKB-KW"/>
</dbReference>
<protein>
    <recommendedName>
        <fullName evidence="17">Hydroperoxide isomerase ALOXE3-like</fullName>
    </recommendedName>
</protein>
<feature type="binding site" evidence="10">
    <location>
        <position position="78"/>
    </location>
    <ligand>
        <name>Ca(2+)</name>
        <dbReference type="ChEBI" id="CHEBI:29108"/>
        <label>1</label>
    </ligand>
</feature>
<evidence type="ECO:0000256" key="2">
    <source>
        <dbReference type="ARBA" id="ARBA00005189"/>
    </source>
</evidence>
<comment type="pathway">
    <text evidence="2">Lipid metabolism.</text>
</comment>
<dbReference type="PROSITE" id="PS51393">
    <property type="entry name" value="LIPOXYGENASE_3"/>
    <property type="match status" value="1"/>
</dbReference>
<sequence length="666" mass="76493">MLTYKVSVTTGSMLHAGTCGNAFITLTGTEGKSDKIKLQTAGQNMIGETETTTVSTASTLGSLLALKLKKEPYFNQEDWFCAKIEVTTPDNDIVHFPCYNWLSINEEVKLRPGEAKKPLDEEHDLLKNLRHQELELRKQTFRWRKYKDGLPEVIDADFSLQLPKEIRFSFTKDSEVLYTRTEIQTALSLKGLITNVDPWRNFEDMKKAFRHHKTSVTDYVEQHWKEDDFFGYQILNGYNPMLIECCKRLPPNFAVTDAMVKPFLSGSCLSIEMQRGNIFLVDYRRIAGLPAPVFDGKQQYITAPLCLLYKNPEDKLLPIAIQLKQEPGPENPVFLPSDSEYDWLLAKAYLRNADFHEHEANSHYWRTHGLTEVFIVSTLRNLPTAHPLYKLLFPHCRYTLHINTDGRHNLFGPKGVYTNATNLGGQGQFDLMKKWFSEMTYSALCLPEDICNRGLESLPNFFYRDDGQRLWDILNSYVRKMVEHYYLSDLEVKRDSELQDWIKEIFVHGFLGRRETGIPKNFQTVGEVVKFVTMVIFNVTGQHSAVNTGQFDFGGWLPNSPNSMQKPPPTRKGVANERLLLDSLPSVKITALGAVFRWSLSTNSTDFIRLGQFPDELFCEDAPLRIIRELQAELSILDNQIDERNKSLPLPYLYLQPKLIENSTAI</sequence>
<dbReference type="Gene3D" id="3.10.450.60">
    <property type="match status" value="1"/>
</dbReference>
<dbReference type="Pfam" id="PF00305">
    <property type="entry name" value="Lipoxygenase"/>
    <property type="match status" value="1"/>
</dbReference>
<evidence type="ECO:0000259" key="13">
    <source>
        <dbReference type="PROSITE" id="PS50095"/>
    </source>
</evidence>
<organism evidence="15 16">
    <name type="scientific">Coilia grayii</name>
    <name type="common">Gray's grenadier anchovy</name>
    <dbReference type="NCBI Taxonomy" id="363190"/>
    <lineage>
        <taxon>Eukaryota</taxon>
        <taxon>Metazoa</taxon>
        <taxon>Chordata</taxon>
        <taxon>Craniata</taxon>
        <taxon>Vertebrata</taxon>
        <taxon>Euteleostomi</taxon>
        <taxon>Actinopterygii</taxon>
        <taxon>Neopterygii</taxon>
        <taxon>Teleostei</taxon>
        <taxon>Clupei</taxon>
        <taxon>Clupeiformes</taxon>
        <taxon>Clupeoidei</taxon>
        <taxon>Engraulidae</taxon>
        <taxon>Coilinae</taxon>
        <taxon>Coilia</taxon>
    </lineage>
</organism>
<dbReference type="InterPro" id="IPR036392">
    <property type="entry name" value="PLAT/LH2_dom_sf"/>
</dbReference>
<feature type="domain" description="PLAT" evidence="13">
    <location>
        <begin position="2"/>
        <end position="116"/>
    </location>
</feature>
<evidence type="ECO:0000256" key="3">
    <source>
        <dbReference type="ARBA" id="ARBA00009419"/>
    </source>
</evidence>
<dbReference type="AlphaFoldDB" id="A0ABD1JTS9"/>
<dbReference type="InterPro" id="IPR013819">
    <property type="entry name" value="LipOase_C"/>
</dbReference>
<dbReference type="SUPFAM" id="SSF48484">
    <property type="entry name" value="Lipoxigenase"/>
    <property type="match status" value="1"/>
</dbReference>
<accession>A0ABD1JTS9</accession>
<dbReference type="GO" id="GO:0006629">
    <property type="term" value="P:lipid metabolic process"/>
    <property type="evidence" value="ECO:0007669"/>
    <property type="project" value="UniProtKB-KW"/>
</dbReference>
<dbReference type="Pfam" id="PF01477">
    <property type="entry name" value="PLAT"/>
    <property type="match status" value="1"/>
</dbReference>
<comment type="caution">
    <text evidence="12">Lacks conserved residue(s) required for the propagation of feature annotation.</text>
</comment>
<evidence type="ECO:0000256" key="9">
    <source>
        <dbReference type="PIRSR" id="PIRSR601885-1"/>
    </source>
</evidence>
<evidence type="ECO:0000256" key="7">
    <source>
        <dbReference type="ARBA" id="ARBA00023002"/>
    </source>
</evidence>
<evidence type="ECO:0000256" key="4">
    <source>
        <dbReference type="ARBA" id="ARBA00022490"/>
    </source>
</evidence>
<keyword evidence="10" id="KW-0106">Calcium</keyword>
<dbReference type="PROSITE" id="PS00081">
    <property type="entry name" value="LIPOXYGENASE_2"/>
    <property type="match status" value="1"/>
</dbReference>
<evidence type="ECO:0000256" key="6">
    <source>
        <dbReference type="ARBA" id="ARBA00022964"/>
    </source>
</evidence>
<keyword evidence="16" id="KW-1185">Reference proteome</keyword>
<dbReference type="GO" id="GO:0005737">
    <property type="term" value="C:cytoplasm"/>
    <property type="evidence" value="ECO:0007669"/>
    <property type="project" value="UniProtKB-SubCell"/>
</dbReference>
<comment type="subcellular location">
    <subcellularLocation>
        <location evidence="1">Cytoplasm</location>
    </subcellularLocation>
</comment>
<feature type="site" description="Essential for stabilizing binding to COTL1" evidence="11">
    <location>
        <position position="101"/>
    </location>
</feature>
<dbReference type="InterPro" id="IPR000907">
    <property type="entry name" value="LipOase"/>
</dbReference>
<evidence type="ECO:0000259" key="14">
    <source>
        <dbReference type="PROSITE" id="PS51393"/>
    </source>
</evidence>
<feature type="binding site" evidence="10">
    <location>
        <position position="17"/>
    </location>
    <ligand>
        <name>Ca(2+)</name>
        <dbReference type="ChEBI" id="CHEBI:29108"/>
        <label>1</label>
    </ligand>
</feature>
<keyword evidence="4" id="KW-0963">Cytoplasm</keyword>
<feature type="binding site" evidence="9">
    <location>
        <position position="666"/>
    </location>
    <ligand>
        <name>Fe cation</name>
        <dbReference type="ChEBI" id="CHEBI:24875"/>
        <note>catalytic</note>
    </ligand>
</feature>
<keyword evidence="9" id="KW-0408">Iron</keyword>
<dbReference type="GO" id="GO:0046872">
    <property type="term" value="F:metal ion binding"/>
    <property type="evidence" value="ECO:0007669"/>
    <property type="project" value="UniProtKB-KW"/>
</dbReference>
<dbReference type="PANTHER" id="PTHR11771">
    <property type="entry name" value="LIPOXYGENASE"/>
    <property type="match status" value="1"/>
</dbReference>
<keyword evidence="6" id="KW-0223">Dioxygenase</keyword>
<gene>
    <name evidence="15" type="ORF">ACEWY4_014956</name>
</gene>
<feature type="binding site" evidence="9">
    <location>
        <position position="543"/>
    </location>
    <ligand>
        <name>Fe cation</name>
        <dbReference type="ChEBI" id="CHEBI:24875"/>
        <note>catalytic</note>
    </ligand>
</feature>
<keyword evidence="5 9" id="KW-0479">Metal-binding</keyword>